<dbReference type="Proteomes" id="UP000247555">
    <property type="component" value="Unassembled WGS sequence"/>
</dbReference>
<dbReference type="Pfam" id="PF00353">
    <property type="entry name" value="HemolysinCabind"/>
    <property type="match status" value="6"/>
</dbReference>
<evidence type="ECO:0000313" key="3">
    <source>
        <dbReference type="EMBL" id="PXX79293.1"/>
    </source>
</evidence>
<comment type="subcellular location">
    <subcellularLocation>
        <location evidence="1">Secreted</location>
    </subcellularLocation>
</comment>
<proteinExistence type="predicted"/>
<sequence>MATTNGNLITFSATDTNYTLTAPGAFKIFGNNLTNNISGNNDANLISGADGADSLLGNGGNDSLYGGDGGDTLNGGTGADFMAGGYGNDSYVVDDAGDVVVENANEGTMDIVYTSTVSNYTLPGEVEFLTLQGAAHLNGVGNQLGNRMIGNTGNNVLSGLDGNDQLYGGLGNDTLYGGNGNDILNGQQNENELHGGAGNDTYYITVGLDTVFENANEGTDTIVADASFTLADNFENLTFSGSSNATGRGNALRNTLIGNDGDNVLYGEAGNDSLDGRGGANTLIGGTGDDIYTIQGGVDIIMEYYLEGYDTVYFSSNGFSYILPSNVERLITTKEGYLWENLVGNGADNYMAVEGVASLDGQDGNDTIQIKNVKKTHGGNGDDHITVLDMTKGFFPEVYGDAGNDKIIFMANSGTAYGGEGNDVMDFSHAFTGHMEGGSGDDVYVFVGSEYDYQNHYIVELANEGVDTIKTDISFSLDSNSPVSAFVGEGYYVENLTLVGSGNIDGYGNALNNYLYGNSGNNLLEGRGGNDYLIGYGGSDTLLGGDGNDTLSVNHSQPAGVILNSTGAVQMTGGAGFDIFWMPRGLVGDHTTGVNQISITDFVHGVDRIMLSIGRSSATPTVLNTLTASAGDTLASLVNQAAAANASSAAPALSTFTFSGDTYLVFDQSAGASFNASADLAVKIVGTPVLTLSDFTYQSLT</sequence>
<dbReference type="InterPro" id="IPR001343">
    <property type="entry name" value="Hemolysn_Ca-bd"/>
</dbReference>
<dbReference type="OrthoDB" id="8570739at2"/>
<organism evidence="3 4">
    <name type="scientific">Rivihabitans pingtungensis</name>
    <dbReference type="NCBI Taxonomy" id="1054498"/>
    <lineage>
        <taxon>Bacteria</taxon>
        <taxon>Pseudomonadati</taxon>
        <taxon>Pseudomonadota</taxon>
        <taxon>Betaproteobacteria</taxon>
        <taxon>Neisseriales</taxon>
        <taxon>Aquaspirillaceae</taxon>
        <taxon>Rivihabitans</taxon>
    </lineage>
</organism>
<evidence type="ECO:0000256" key="1">
    <source>
        <dbReference type="ARBA" id="ARBA00004613"/>
    </source>
</evidence>
<dbReference type="Gene3D" id="2.150.10.10">
    <property type="entry name" value="Serralysin-like metalloprotease, C-terminal"/>
    <property type="match status" value="6"/>
</dbReference>
<name>A0A318L186_9NEIS</name>
<protein>
    <submittedName>
        <fullName evidence="3">Hemolysin type calcium-binding protein</fullName>
    </submittedName>
</protein>
<keyword evidence="4" id="KW-1185">Reference proteome</keyword>
<gene>
    <name evidence="3" type="ORF">DFR34_10745</name>
</gene>
<dbReference type="GO" id="GO:0005509">
    <property type="term" value="F:calcium ion binding"/>
    <property type="evidence" value="ECO:0007669"/>
    <property type="project" value="InterPro"/>
</dbReference>
<evidence type="ECO:0000256" key="2">
    <source>
        <dbReference type="ARBA" id="ARBA00022525"/>
    </source>
</evidence>
<accession>A0A318L186</accession>
<reference evidence="3 4" key="1">
    <citation type="submission" date="2018-05" db="EMBL/GenBank/DDBJ databases">
        <title>Genomic Encyclopedia of Type Strains, Phase IV (KMG-IV): sequencing the most valuable type-strain genomes for metagenomic binning, comparative biology and taxonomic classification.</title>
        <authorList>
            <person name="Goeker M."/>
        </authorList>
    </citation>
    <scope>NUCLEOTIDE SEQUENCE [LARGE SCALE GENOMIC DNA]</scope>
    <source>
        <strain evidence="3 4">DSM 29661</strain>
    </source>
</reference>
<dbReference type="SUPFAM" id="SSF51120">
    <property type="entry name" value="beta-Roll"/>
    <property type="match status" value="5"/>
</dbReference>
<dbReference type="InterPro" id="IPR018511">
    <property type="entry name" value="Hemolysin-typ_Ca-bd_CS"/>
</dbReference>
<dbReference type="EMBL" id="QJKI01000007">
    <property type="protein sequence ID" value="PXX79293.1"/>
    <property type="molecule type" value="Genomic_DNA"/>
</dbReference>
<comment type="caution">
    <text evidence="3">The sequence shown here is derived from an EMBL/GenBank/DDBJ whole genome shotgun (WGS) entry which is preliminary data.</text>
</comment>
<evidence type="ECO:0000313" key="4">
    <source>
        <dbReference type="Proteomes" id="UP000247555"/>
    </source>
</evidence>
<dbReference type="GO" id="GO:0005576">
    <property type="term" value="C:extracellular region"/>
    <property type="evidence" value="ECO:0007669"/>
    <property type="project" value="UniProtKB-SubCell"/>
</dbReference>
<dbReference type="PANTHER" id="PTHR38340:SF1">
    <property type="entry name" value="S-LAYER PROTEIN"/>
    <property type="match status" value="1"/>
</dbReference>
<dbReference type="PROSITE" id="PS00330">
    <property type="entry name" value="HEMOLYSIN_CALCIUM"/>
    <property type="match status" value="4"/>
</dbReference>
<dbReference type="PANTHER" id="PTHR38340">
    <property type="entry name" value="S-LAYER PROTEIN"/>
    <property type="match status" value="1"/>
</dbReference>
<dbReference type="Gene3D" id="2.160.20.160">
    <property type="match status" value="1"/>
</dbReference>
<dbReference type="PRINTS" id="PR00313">
    <property type="entry name" value="CABNDNGRPT"/>
</dbReference>
<dbReference type="InterPro" id="IPR050557">
    <property type="entry name" value="RTX_toxin/Mannuronan_C5-epim"/>
</dbReference>
<dbReference type="InterPro" id="IPR011049">
    <property type="entry name" value="Serralysin-like_metalloprot_C"/>
</dbReference>
<dbReference type="RefSeq" id="WP_110390494.1">
    <property type="nucleotide sequence ID" value="NZ_QJKI01000007.1"/>
</dbReference>
<dbReference type="AlphaFoldDB" id="A0A318L186"/>
<keyword evidence="2" id="KW-0964">Secreted</keyword>